<evidence type="ECO:0000313" key="3">
    <source>
        <dbReference type="Proteomes" id="UP000712281"/>
    </source>
</evidence>
<feature type="transmembrane region" description="Helical" evidence="1">
    <location>
        <begin position="296"/>
        <end position="323"/>
    </location>
</feature>
<proteinExistence type="predicted"/>
<accession>A0A8S9MNT0</accession>
<keyword evidence="1" id="KW-1133">Transmembrane helix</keyword>
<dbReference type="AlphaFoldDB" id="A0A8S9MNT0"/>
<dbReference type="Proteomes" id="UP000712281">
    <property type="component" value="Unassembled WGS sequence"/>
</dbReference>
<sequence length="327" mass="37815">MEKTSLSSNEFIEMLVLDGCFVLELFRGAVEGFTELGYARNDPVFAMRGSMHSIQRDMIMLENQLPLFVLNRLLELQLGTRNQPGLVAQLAVRFFDPLMPTDEPMTKTDQSKLENYLAREKAFDPFADMGELHFSVEVCSGTKSLFLNLIAFEQCHIDSRNDITSYIIFMDNLIDSHEDVSYLHYCGTKSLFLNLIAFEQCHIDSRNDITSYIIFMDNLIDSHEDVSYLHYCGIIEHWLGSDSEVANLFNRLCEEVVFDTEDSYLSRLSVEVNRYYNQKWNAWRATLRHKYFNNPWAIVSFCAAVILLVLTLSQSFYAAYAYYKPPS</sequence>
<comment type="caution">
    <text evidence="2">The sequence shown here is derived from an EMBL/GenBank/DDBJ whole genome shotgun (WGS) entry which is preliminary data.</text>
</comment>
<dbReference type="PANTHER" id="PTHR31170">
    <property type="entry name" value="BNAC04G53230D PROTEIN"/>
    <property type="match status" value="1"/>
</dbReference>
<dbReference type="EMBL" id="QGKW02000007">
    <property type="protein sequence ID" value="KAF2619481.1"/>
    <property type="molecule type" value="Genomic_DNA"/>
</dbReference>
<name>A0A8S9MNT0_BRACR</name>
<gene>
    <name evidence="2" type="ORF">F2Q68_00041271</name>
</gene>
<dbReference type="InterPro" id="IPR004158">
    <property type="entry name" value="DUF247_pln"/>
</dbReference>
<organism evidence="2 3">
    <name type="scientific">Brassica cretica</name>
    <name type="common">Mustard</name>
    <dbReference type="NCBI Taxonomy" id="69181"/>
    <lineage>
        <taxon>Eukaryota</taxon>
        <taxon>Viridiplantae</taxon>
        <taxon>Streptophyta</taxon>
        <taxon>Embryophyta</taxon>
        <taxon>Tracheophyta</taxon>
        <taxon>Spermatophyta</taxon>
        <taxon>Magnoliopsida</taxon>
        <taxon>eudicotyledons</taxon>
        <taxon>Gunneridae</taxon>
        <taxon>Pentapetalae</taxon>
        <taxon>rosids</taxon>
        <taxon>malvids</taxon>
        <taxon>Brassicales</taxon>
        <taxon>Brassicaceae</taxon>
        <taxon>Brassiceae</taxon>
        <taxon>Brassica</taxon>
    </lineage>
</organism>
<dbReference type="Pfam" id="PF03140">
    <property type="entry name" value="DUF247"/>
    <property type="match status" value="2"/>
</dbReference>
<keyword evidence="1" id="KW-0812">Transmembrane</keyword>
<protein>
    <submittedName>
        <fullName evidence="2">Uncharacterized protein</fullName>
    </submittedName>
</protein>
<dbReference type="PANTHER" id="PTHR31170:SF25">
    <property type="entry name" value="BNAA09G04570D PROTEIN"/>
    <property type="match status" value="1"/>
</dbReference>
<reference evidence="2" key="1">
    <citation type="submission" date="2019-12" db="EMBL/GenBank/DDBJ databases">
        <title>Genome sequencing and annotation of Brassica cretica.</title>
        <authorList>
            <person name="Studholme D.J."/>
            <person name="Sarris P.F."/>
        </authorList>
    </citation>
    <scope>NUCLEOTIDE SEQUENCE</scope>
    <source>
        <strain evidence="2">PFS-001/15</strain>
        <tissue evidence="2">Leaf</tissue>
    </source>
</reference>
<evidence type="ECO:0000256" key="1">
    <source>
        <dbReference type="SAM" id="Phobius"/>
    </source>
</evidence>
<evidence type="ECO:0000313" key="2">
    <source>
        <dbReference type="EMBL" id="KAF2619481.1"/>
    </source>
</evidence>
<keyword evidence="1" id="KW-0472">Membrane</keyword>